<evidence type="ECO:0000256" key="5">
    <source>
        <dbReference type="ARBA" id="ARBA00022989"/>
    </source>
</evidence>
<dbReference type="PROSITE" id="PS50283">
    <property type="entry name" value="NA_SOLUT_SYMP_3"/>
    <property type="match status" value="1"/>
</dbReference>
<evidence type="ECO:0000256" key="8">
    <source>
        <dbReference type="SAM" id="Phobius"/>
    </source>
</evidence>
<comment type="subcellular location">
    <subcellularLocation>
        <location evidence="1">Membrane</location>
        <topology evidence="1">Multi-pass membrane protein</topology>
    </subcellularLocation>
</comment>
<dbReference type="Pfam" id="PF00474">
    <property type="entry name" value="SSF"/>
    <property type="match status" value="1"/>
</dbReference>
<keyword evidence="6 8" id="KW-0472">Membrane</keyword>
<dbReference type="EMBL" id="CP004121">
    <property type="protein sequence ID" value="AGF57739.1"/>
    <property type="molecule type" value="Genomic_DNA"/>
</dbReference>
<feature type="transmembrane region" description="Helical" evidence="8">
    <location>
        <begin position="154"/>
        <end position="173"/>
    </location>
</feature>
<dbReference type="InterPro" id="IPR050277">
    <property type="entry name" value="Sodium:Solute_Symporter"/>
</dbReference>
<dbReference type="InterPro" id="IPR001734">
    <property type="entry name" value="Na/solute_symporter"/>
</dbReference>
<protein>
    <submittedName>
        <fullName evidence="9">Na+/proline symporter</fullName>
    </submittedName>
</protein>
<dbReference type="RefSeq" id="WP_015394052.1">
    <property type="nucleotide sequence ID" value="NC_020291.1"/>
</dbReference>
<dbReference type="GO" id="GO:0005886">
    <property type="term" value="C:plasma membrane"/>
    <property type="evidence" value="ECO:0007669"/>
    <property type="project" value="TreeGrafter"/>
</dbReference>
<evidence type="ECO:0000256" key="1">
    <source>
        <dbReference type="ARBA" id="ARBA00004141"/>
    </source>
</evidence>
<feature type="transmembrane region" description="Helical" evidence="8">
    <location>
        <begin position="434"/>
        <end position="454"/>
    </location>
</feature>
<dbReference type="eggNOG" id="COG0591">
    <property type="taxonomic scope" value="Bacteria"/>
</dbReference>
<dbReference type="InterPro" id="IPR038377">
    <property type="entry name" value="Na/Glc_symporter_sf"/>
</dbReference>
<feature type="transmembrane region" description="Helical" evidence="8">
    <location>
        <begin position="387"/>
        <end position="405"/>
    </location>
</feature>
<sequence>MNQHFSTSSLMLIGGMIIVYILFTSWLTVKLRSKTNEQFMTAAKSMPAFIVGILMMSEYIGAKSTVGTAQEAFTAGLAASWSTVAATIGFVLFGLFMVKRMYNSGQVTISGMIEQKFGKSTKIAVSLIMIYALLLVNVGNYISGAAALSSVFSVNLPIAYLVIAVVSTFYFAFGGMKSIAYVTILHTALKYFGVILILVFALSQTGGITPMVQNMPSFYFTWDGHIGATTVIAWIVATIGSIFSTQYIIQAISSTKSAAEAKKSTIYAGILCLPIAVFLGVIGVAAKYLYPDMKSVYALPVFINGMNPFLAGLVTTSLVASIFVSVSTVALAISSLVVKDFYVPYYKPSAEKEFKMTRIFSLIIGFVPLLFVFMFPSILSLSFFTKALRLTIAIIAVMGFFLPMFNSNRGATLGLLGAAITTSVWYALGNPYGIDNIYIAIATPIIIMLIERLFGGNKKKVENLKEEAAS</sequence>
<dbReference type="KEGG" id="csr:Cspa_c39820"/>
<evidence type="ECO:0000256" key="4">
    <source>
        <dbReference type="ARBA" id="ARBA00022692"/>
    </source>
</evidence>
<feature type="transmembrane region" description="Helical" evidence="8">
    <location>
        <begin position="359"/>
        <end position="381"/>
    </location>
</feature>
<keyword evidence="4 8" id="KW-0812">Transmembrane</keyword>
<evidence type="ECO:0000256" key="3">
    <source>
        <dbReference type="ARBA" id="ARBA00022448"/>
    </source>
</evidence>
<evidence type="ECO:0000313" key="9">
    <source>
        <dbReference type="EMBL" id="AGF57739.1"/>
    </source>
</evidence>
<feature type="transmembrane region" description="Helical" evidence="8">
    <location>
        <begin position="266"/>
        <end position="290"/>
    </location>
</feature>
<feature type="transmembrane region" description="Helical" evidence="8">
    <location>
        <begin position="81"/>
        <end position="102"/>
    </location>
</feature>
<evidence type="ECO:0000313" key="10">
    <source>
        <dbReference type="Proteomes" id="UP000011728"/>
    </source>
</evidence>
<comment type="similarity">
    <text evidence="2 7">Belongs to the sodium:solute symporter (SSF) (TC 2.A.21) family.</text>
</comment>
<dbReference type="PANTHER" id="PTHR48086">
    <property type="entry name" value="SODIUM/PROLINE SYMPORTER-RELATED"/>
    <property type="match status" value="1"/>
</dbReference>
<evidence type="ECO:0000256" key="6">
    <source>
        <dbReference type="ARBA" id="ARBA00023136"/>
    </source>
</evidence>
<feature type="transmembrane region" description="Helical" evidence="8">
    <location>
        <begin position="6"/>
        <end position="29"/>
    </location>
</feature>
<evidence type="ECO:0000256" key="7">
    <source>
        <dbReference type="RuleBase" id="RU362091"/>
    </source>
</evidence>
<dbReference type="CDD" id="cd10322">
    <property type="entry name" value="SLC5sbd"/>
    <property type="match status" value="1"/>
</dbReference>
<proteinExistence type="inferred from homology"/>
<keyword evidence="5 8" id="KW-1133">Transmembrane helix</keyword>
<dbReference type="Proteomes" id="UP000011728">
    <property type="component" value="Chromosome"/>
</dbReference>
<dbReference type="PATRIC" id="fig|931276.5.peg.4016"/>
<dbReference type="PANTHER" id="PTHR48086:SF7">
    <property type="entry name" value="SODIUM-SOLUTE SYMPORTER-RELATED"/>
    <property type="match status" value="1"/>
</dbReference>
<feature type="transmembrane region" description="Helical" evidence="8">
    <location>
        <begin position="412"/>
        <end position="428"/>
    </location>
</feature>
<dbReference type="AlphaFoldDB" id="M1MIK5"/>
<feature type="transmembrane region" description="Helical" evidence="8">
    <location>
        <begin position="310"/>
        <end position="338"/>
    </location>
</feature>
<dbReference type="Gene3D" id="1.20.1730.10">
    <property type="entry name" value="Sodium/glucose cotransporter"/>
    <property type="match status" value="1"/>
</dbReference>
<feature type="transmembrane region" description="Helical" evidence="8">
    <location>
        <begin position="222"/>
        <end position="245"/>
    </location>
</feature>
<accession>M1MIK5</accession>
<dbReference type="GO" id="GO:0022857">
    <property type="term" value="F:transmembrane transporter activity"/>
    <property type="evidence" value="ECO:0007669"/>
    <property type="project" value="InterPro"/>
</dbReference>
<keyword evidence="10" id="KW-1185">Reference proteome</keyword>
<dbReference type="OrthoDB" id="1263at2"/>
<feature type="transmembrane region" description="Helical" evidence="8">
    <location>
        <begin position="123"/>
        <end position="142"/>
    </location>
</feature>
<name>M1MIK5_9CLOT</name>
<feature type="transmembrane region" description="Helical" evidence="8">
    <location>
        <begin position="180"/>
        <end position="202"/>
    </location>
</feature>
<keyword evidence="3" id="KW-0813">Transport</keyword>
<dbReference type="HOGENOM" id="CLU_018808_15_3_9"/>
<evidence type="ECO:0000256" key="2">
    <source>
        <dbReference type="ARBA" id="ARBA00006434"/>
    </source>
</evidence>
<feature type="transmembrane region" description="Helical" evidence="8">
    <location>
        <begin position="41"/>
        <end position="61"/>
    </location>
</feature>
<organism evidence="9 10">
    <name type="scientific">Clostridium saccharoperbutylacetonicum N1-4(HMT)</name>
    <dbReference type="NCBI Taxonomy" id="931276"/>
    <lineage>
        <taxon>Bacteria</taxon>
        <taxon>Bacillati</taxon>
        <taxon>Bacillota</taxon>
        <taxon>Clostridia</taxon>
        <taxon>Eubacteriales</taxon>
        <taxon>Clostridiaceae</taxon>
        <taxon>Clostridium</taxon>
    </lineage>
</organism>
<gene>
    <name evidence="9" type="ORF">Cspa_c39820</name>
</gene>
<reference evidence="9 10" key="1">
    <citation type="submission" date="2013-02" db="EMBL/GenBank/DDBJ databases">
        <title>Genome sequence of Clostridium saccharoperbutylacetonicum N1-4(HMT).</title>
        <authorList>
            <person name="Poehlein A."/>
            <person name="Daniel R."/>
        </authorList>
    </citation>
    <scope>NUCLEOTIDE SEQUENCE [LARGE SCALE GENOMIC DNA]</scope>
    <source>
        <strain evidence="10">N1-4(HMT)</strain>
    </source>
</reference>